<dbReference type="AlphaFoldDB" id="A0A2C6L6Y5"/>
<dbReference type="RefSeq" id="XP_067924753.1">
    <property type="nucleotide sequence ID" value="XM_068063274.1"/>
</dbReference>
<name>A0A2C6L6Y5_9APIC</name>
<dbReference type="VEuPathDB" id="ToxoDB:CSUI_003076"/>
<keyword evidence="1" id="KW-0732">Signal</keyword>
<gene>
    <name evidence="2" type="ORF">CSUI_003076</name>
</gene>
<proteinExistence type="predicted"/>
<dbReference type="GeneID" id="94426485"/>
<feature type="chain" id="PRO_5012677191" evidence="1">
    <location>
        <begin position="21"/>
        <end position="97"/>
    </location>
</feature>
<feature type="non-terminal residue" evidence="2">
    <location>
        <position position="1"/>
    </location>
</feature>
<keyword evidence="3" id="KW-1185">Reference proteome</keyword>
<dbReference type="EMBL" id="MIGC01001321">
    <property type="protein sequence ID" value="PHJ23076.1"/>
    <property type="molecule type" value="Genomic_DNA"/>
</dbReference>
<reference evidence="2 3" key="1">
    <citation type="journal article" date="2017" name="Int. J. Parasitol.">
        <title>The genome of the protozoan parasite Cystoisospora suis and a reverse vaccinology approach to identify vaccine candidates.</title>
        <authorList>
            <person name="Palmieri N."/>
            <person name="Shrestha A."/>
            <person name="Ruttkowski B."/>
            <person name="Beck T."/>
            <person name="Vogl C."/>
            <person name="Tomley F."/>
            <person name="Blake D.P."/>
            <person name="Joachim A."/>
        </authorList>
    </citation>
    <scope>NUCLEOTIDE SEQUENCE [LARGE SCALE GENOMIC DNA]</scope>
    <source>
        <strain evidence="2 3">Wien I</strain>
    </source>
</reference>
<comment type="caution">
    <text evidence="2">The sequence shown here is derived from an EMBL/GenBank/DDBJ whole genome shotgun (WGS) entry which is preliminary data.</text>
</comment>
<dbReference type="OrthoDB" id="331616at2759"/>
<dbReference type="Proteomes" id="UP000221165">
    <property type="component" value="Unassembled WGS sequence"/>
</dbReference>
<accession>A0A2C6L6Y5</accession>
<feature type="signal peptide" evidence="1">
    <location>
        <begin position="1"/>
        <end position="20"/>
    </location>
</feature>
<protein>
    <submittedName>
        <fullName evidence="2">Uncharacterized protein</fullName>
    </submittedName>
</protein>
<evidence type="ECO:0000313" key="3">
    <source>
        <dbReference type="Proteomes" id="UP000221165"/>
    </source>
</evidence>
<evidence type="ECO:0000256" key="1">
    <source>
        <dbReference type="SAM" id="SignalP"/>
    </source>
</evidence>
<organism evidence="2 3">
    <name type="scientific">Cystoisospora suis</name>
    <dbReference type="NCBI Taxonomy" id="483139"/>
    <lineage>
        <taxon>Eukaryota</taxon>
        <taxon>Sar</taxon>
        <taxon>Alveolata</taxon>
        <taxon>Apicomplexa</taxon>
        <taxon>Conoidasida</taxon>
        <taxon>Coccidia</taxon>
        <taxon>Eucoccidiorida</taxon>
        <taxon>Eimeriorina</taxon>
        <taxon>Sarcocystidae</taxon>
        <taxon>Cystoisospora</taxon>
    </lineage>
</organism>
<evidence type="ECO:0000313" key="2">
    <source>
        <dbReference type="EMBL" id="PHJ23076.1"/>
    </source>
</evidence>
<sequence>HIYKLKSLLAIVPALKLAHGLRIEWVEGGMLLVQILVKPDLHTRLFLHFYILATFSSEPLPLEEEHLLPESFDLLDPSTHAEEEAGDHDSYHDRSLL</sequence>